<gene>
    <name evidence="1" type="ORF">C7C45_23840</name>
</gene>
<comment type="caution">
    <text evidence="1">The sequence shown here is derived from an EMBL/GenBank/DDBJ whole genome shotgun (WGS) entry which is preliminary data.</text>
</comment>
<dbReference type="Proteomes" id="UP000248333">
    <property type="component" value="Unassembled WGS sequence"/>
</dbReference>
<dbReference type="RefSeq" id="WP_146247395.1">
    <property type="nucleotide sequence ID" value="NZ_PYBV01000031.1"/>
</dbReference>
<sequence length="143" mass="15558">MTVDASVHTETAPIEPELQPLGRILELHWWEWTENSRCDFNVGDLFLVREGAVRVAPTDVARLTELTTALDVDIPDDVAPHPRLSSWLPAEPEWRGGTGLDWSDGEEGSAVSVSYLLDSASGVVLFRSDANYDPASTPTAAPS</sequence>
<accession>A0A318NI17</accession>
<organism evidence="1 2">
    <name type="scientific">Micromonospora arborensis</name>
    <dbReference type="NCBI Taxonomy" id="2116518"/>
    <lineage>
        <taxon>Bacteria</taxon>
        <taxon>Bacillati</taxon>
        <taxon>Actinomycetota</taxon>
        <taxon>Actinomycetes</taxon>
        <taxon>Micromonosporales</taxon>
        <taxon>Micromonosporaceae</taxon>
        <taxon>Micromonospora</taxon>
    </lineage>
</organism>
<proteinExistence type="predicted"/>
<protein>
    <submittedName>
        <fullName evidence="1">Uncharacterized protein</fullName>
    </submittedName>
</protein>
<dbReference type="AlphaFoldDB" id="A0A318NI17"/>
<reference evidence="1 2" key="1">
    <citation type="submission" date="2018-03" db="EMBL/GenBank/DDBJ databases">
        <title>Bioinformatic expansion and discovery of thiopeptide antibiotics.</title>
        <authorList>
            <person name="Schwalen C.J."/>
            <person name="Hudson G.A."/>
            <person name="Mitchell D.A."/>
        </authorList>
    </citation>
    <scope>NUCLEOTIDE SEQUENCE [LARGE SCALE GENOMIC DNA]</scope>
    <source>
        <strain evidence="1 2">NRRL 8041</strain>
    </source>
</reference>
<name>A0A318NI17_9ACTN</name>
<evidence type="ECO:0000313" key="2">
    <source>
        <dbReference type="Proteomes" id="UP000248333"/>
    </source>
</evidence>
<dbReference type="EMBL" id="PYBV01000031">
    <property type="protein sequence ID" value="PYC66677.1"/>
    <property type="molecule type" value="Genomic_DNA"/>
</dbReference>
<evidence type="ECO:0000313" key="1">
    <source>
        <dbReference type="EMBL" id="PYC66677.1"/>
    </source>
</evidence>
<keyword evidence="2" id="KW-1185">Reference proteome</keyword>